<protein>
    <submittedName>
        <fullName evidence="1">Uncharacterized protein</fullName>
    </submittedName>
</protein>
<name>A0A212IX78_9BACT</name>
<proteinExistence type="predicted"/>
<evidence type="ECO:0000313" key="1">
    <source>
        <dbReference type="EMBL" id="SBV91831.1"/>
    </source>
</evidence>
<sequence length="86" mass="10002">MGKKQECSEFEKARDKIKAYIMDNALLPRLMVEAQFTSRTTFYNAFDESIRSESQLTPRQRIIWKKSLALMEGEETILATALRVVK</sequence>
<reference evidence="1" key="1">
    <citation type="submission" date="2016-04" db="EMBL/GenBank/DDBJ databases">
        <authorList>
            <person name="Evans L.H."/>
            <person name="Alamgir A."/>
            <person name="Owens N."/>
            <person name="Weber N.D."/>
            <person name="Virtaneva K."/>
            <person name="Barbian K."/>
            <person name="Babar A."/>
            <person name="Rosenke K."/>
        </authorList>
    </citation>
    <scope>NUCLEOTIDE SEQUENCE</scope>
    <source>
        <strain evidence="1">86-2</strain>
    </source>
</reference>
<accession>A0A212IX78</accession>
<organism evidence="1">
    <name type="scientific">uncultured Dysgonomonas sp</name>
    <dbReference type="NCBI Taxonomy" id="206096"/>
    <lineage>
        <taxon>Bacteria</taxon>
        <taxon>Pseudomonadati</taxon>
        <taxon>Bacteroidota</taxon>
        <taxon>Bacteroidia</taxon>
        <taxon>Bacteroidales</taxon>
        <taxon>Dysgonomonadaceae</taxon>
        <taxon>Dysgonomonas</taxon>
        <taxon>environmental samples</taxon>
    </lineage>
</organism>
<dbReference type="EMBL" id="FLUL01000001">
    <property type="protein sequence ID" value="SBV91831.1"/>
    <property type="molecule type" value="Genomic_DNA"/>
</dbReference>
<gene>
    <name evidence="1" type="ORF">KL86DYS2_10255</name>
</gene>
<dbReference type="AlphaFoldDB" id="A0A212IX78"/>